<protein>
    <submittedName>
        <fullName evidence="2">Uncharacterized protein</fullName>
    </submittedName>
</protein>
<feature type="region of interest" description="Disordered" evidence="1">
    <location>
        <begin position="39"/>
        <end position="66"/>
    </location>
</feature>
<gene>
    <name evidence="2" type="ORF">ASPSYDRAFT_43367</name>
</gene>
<dbReference type="AlphaFoldDB" id="A0A1L9TPS7"/>
<name>A0A1L9TPS7_9EURO</name>
<dbReference type="RefSeq" id="XP_040705236.1">
    <property type="nucleotide sequence ID" value="XM_040846634.1"/>
</dbReference>
<feature type="compositionally biased region" description="Polar residues" evidence="1">
    <location>
        <begin position="56"/>
        <end position="66"/>
    </location>
</feature>
<organism evidence="2 3">
    <name type="scientific">Aspergillus sydowii CBS 593.65</name>
    <dbReference type="NCBI Taxonomy" id="1036612"/>
    <lineage>
        <taxon>Eukaryota</taxon>
        <taxon>Fungi</taxon>
        <taxon>Dikarya</taxon>
        <taxon>Ascomycota</taxon>
        <taxon>Pezizomycotina</taxon>
        <taxon>Eurotiomycetes</taxon>
        <taxon>Eurotiomycetidae</taxon>
        <taxon>Eurotiales</taxon>
        <taxon>Aspergillaceae</taxon>
        <taxon>Aspergillus</taxon>
        <taxon>Aspergillus subgen. Nidulantes</taxon>
    </lineage>
</organism>
<dbReference type="VEuPathDB" id="FungiDB:ASPSYDRAFT_43367"/>
<dbReference type="EMBL" id="KV878584">
    <property type="protein sequence ID" value="OJJ61430.1"/>
    <property type="molecule type" value="Genomic_DNA"/>
</dbReference>
<reference evidence="3" key="1">
    <citation type="journal article" date="2017" name="Genome Biol.">
        <title>Comparative genomics reveals high biological diversity and specific adaptations in the industrially and medically important fungal genus Aspergillus.</title>
        <authorList>
            <person name="de Vries R.P."/>
            <person name="Riley R."/>
            <person name="Wiebenga A."/>
            <person name="Aguilar-Osorio G."/>
            <person name="Amillis S."/>
            <person name="Uchima C.A."/>
            <person name="Anderluh G."/>
            <person name="Asadollahi M."/>
            <person name="Askin M."/>
            <person name="Barry K."/>
            <person name="Battaglia E."/>
            <person name="Bayram O."/>
            <person name="Benocci T."/>
            <person name="Braus-Stromeyer S.A."/>
            <person name="Caldana C."/>
            <person name="Canovas D."/>
            <person name="Cerqueira G.C."/>
            <person name="Chen F."/>
            <person name="Chen W."/>
            <person name="Choi C."/>
            <person name="Clum A."/>
            <person name="Dos Santos R.A."/>
            <person name="Damasio A.R."/>
            <person name="Diallinas G."/>
            <person name="Emri T."/>
            <person name="Fekete E."/>
            <person name="Flipphi M."/>
            <person name="Freyberg S."/>
            <person name="Gallo A."/>
            <person name="Gournas C."/>
            <person name="Habgood R."/>
            <person name="Hainaut M."/>
            <person name="Harispe M.L."/>
            <person name="Henrissat B."/>
            <person name="Hilden K.S."/>
            <person name="Hope R."/>
            <person name="Hossain A."/>
            <person name="Karabika E."/>
            <person name="Karaffa L."/>
            <person name="Karanyi Z."/>
            <person name="Krasevec N."/>
            <person name="Kuo A."/>
            <person name="Kusch H."/>
            <person name="LaButti K."/>
            <person name="Lagendijk E.L."/>
            <person name="Lapidus A."/>
            <person name="Levasseur A."/>
            <person name="Lindquist E."/>
            <person name="Lipzen A."/>
            <person name="Logrieco A.F."/>
            <person name="MacCabe A."/>
            <person name="Maekelae M.R."/>
            <person name="Malavazi I."/>
            <person name="Melin P."/>
            <person name="Meyer V."/>
            <person name="Mielnichuk N."/>
            <person name="Miskei M."/>
            <person name="Molnar A.P."/>
            <person name="Mule G."/>
            <person name="Ngan C.Y."/>
            <person name="Orejas M."/>
            <person name="Orosz E."/>
            <person name="Ouedraogo J.P."/>
            <person name="Overkamp K.M."/>
            <person name="Park H.-S."/>
            <person name="Perrone G."/>
            <person name="Piumi F."/>
            <person name="Punt P.J."/>
            <person name="Ram A.F."/>
            <person name="Ramon A."/>
            <person name="Rauscher S."/>
            <person name="Record E."/>
            <person name="Riano-Pachon D.M."/>
            <person name="Robert V."/>
            <person name="Roehrig J."/>
            <person name="Ruller R."/>
            <person name="Salamov A."/>
            <person name="Salih N.S."/>
            <person name="Samson R.A."/>
            <person name="Sandor E."/>
            <person name="Sanguinetti M."/>
            <person name="Schuetze T."/>
            <person name="Sepcic K."/>
            <person name="Shelest E."/>
            <person name="Sherlock G."/>
            <person name="Sophianopoulou V."/>
            <person name="Squina F.M."/>
            <person name="Sun H."/>
            <person name="Susca A."/>
            <person name="Todd R.B."/>
            <person name="Tsang A."/>
            <person name="Unkles S.E."/>
            <person name="van de Wiele N."/>
            <person name="van Rossen-Uffink D."/>
            <person name="Oliveira J.V."/>
            <person name="Vesth T.C."/>
            <person name="Visser J."/>
            <person name="Yu J.-H."/>
            <person name="Zhou M."/>
            <person name="Andersen M.R."/>
            <person name="Archer D.B."/>
            <person name="Baker S.E."/>
            <person name="Benoit I."/>
            <person name="Brakhage A.A."/>
            <person name="Braus G.H."/>
            <person name="Fischer R."/>
            <person name="Frisvad J.C."/>
            <person name="Goldman G.H."/>
            <person name="Houbraken J."/>
            <person name="Oakley B."/>
            <person name="Pocsi I."/>
            <person name="Scazzocchio C."/>
            <person name="Seiboth B."/>
            <person name="vanKuyk P.A."/>
            <person name="Wortman J."/>
            <person name="Dyer P.S."/>
            <person name="Grigoriev I.V."/>
        </authorList>
    </citation>
    <scope>NUCLEOTIDE SEQUENCE [LARGE SCALE GENOMIC DNA]</scope>
    <source>
        <strain evidence="3">CBS 593.65</strain>
    </source>
</reference>
<evidence type="ECO:0000313" key="3">
    <source>
        <dbReference type="Proteomes" id="UP000184356"/>
    </source>
</evidence>
<dbReference type="Proteomes" id="UP000184356">
    <property type="component" value="Unassembled WGS sequence"/>
</dbReference>
<sequence>MSTTCPPQRAISWVTYWFYPPSQTQLLFLSNIFTHNTPSPTAHSDALLKLPEKLTGTPTSPTSTDR</sequence>
<evidence type="ECO:0000313" key="2">
    <source>
        <dbReference type="EMBL" id="OJJ61430.1"/>
    </source>
</evidence>
<accession>A0A1L9TPS7</accession>
<dbReference type="GeneID" id="63762707"/>
<keyword evidence="3" id="KW-1185">Reference proteome</keyword>
<proteinExistence type="predicted"/>
<evidence type="ECO:0000256" key="1">
    <source>
        <dbReference type="SAM" id="MobiDB-lite"/>
    </source>
</evidence>